<dbReference type="PANTHER" id="PTHR10772:SF0">
    <property type="entry name" value="10 KDA HEAT SHOCK PROTEIN, MITOCHONDRIAL"/>
    <property type="match status" value="1"/>
</dbReference>
<dbReference type="GO" id="GO:0051087">
    <property type="term" value="F:protein-folding chaperone binding"/>
    <property type="evidence" value="ECO:0007669"/>
    <property type="project" value="TreeGrafter"/>
</dbReference>
<dbReference type="GO" id="GO:0051082">
    <property type="term" value="F:unfolded protein binding"/>
    <property type="evidence" value="ECO:0007669"/>
    <property type="project" value="TreeGrafter"/>
</dbReference>
<sequence length="99" mass="10522">MANKLIPLLNRVLVQKIVAPQKSVGGVLLPETVSSKVNCAKVIAVGPGGRGKDGSVIPVVVKEGDTVLLPEYGGSQLKLGDEDRFVIYRDEEILGILKD</sequence>
<dbReference type="InterPro" id="IPR037124">
    <property type="entry name" value="Chaperonin_GroES_sf"/>
</dbReference>
<dbReference type="Proteomes" id="UP000825935">
    <property type="component" value="Chromosome 20"/>
</dbReference>
<keyword evidence="2 6" id="KW-0143">Chaperone</keyword>
<dbReference type="PRINTS" id="PR00297">
    <property type="entry name" value="CHAPERONIN10"/>
</dbReference>
<accession>A0A8T2SG76</accession>
<dbReference type="PROSITE" id="PS00681">
    <property type="entry name" value="CHAPERONINS_CPN10"/>
    <property type="match status" value="1"/>
</dbReference>
<name>A0A8T2SG76_CERRI</name>
<dbReference type="OMA" id="KVFYRQW"/>
<evidence type="ECO:0000256" key="5">
    <source>
        <dbReference type="ARBA" id="ARBA00083733"/>
    </source>
</evidence>
<reference evidence="7" key="1">
    <citation type="submission" date="2021-08" db="EMBL/GenBank/DDBJ databases">
        <title>WGS assembly of Ceratopteris richardii.</title>
        <authorList>
            <person name="Marchant D.B."/>
            <person name="Chen G."/>
            <person name="Jenkins J."/>
            <person name="Shu S."/>
            <person name="Leebens-Mack J."/>
            <person name="Grimwood J."/>
            <person name="Schmutz J."/>
            <person name="Soltis P."/>
            <person name="Soltis D."/>
            <person name="Chen Z.-H."/>
        </authorList>
    </citation>
    <scope>NUCLEOTIDE SEQUENCE</scope>
    <source>
        <strain evidence="7">Whitten #5841</strain>
        <tissue evidence="7">Leaf</tissue>
    </source>
</reference>
<evidence type="ECO:0000256" key="3">
    <source>
        <dbReference type="ARBA" id="ARBA00053355"/>
    </source>
</evidence>
<comment type="caution">
    <text evidence="7">The sequence shown here is derived from an EMBL/GenBank/DDBJ whole genome shotgun (WGS) entry which is preliminary data.</text>
</comment>
<dbReference type="PANTHER" id="PTHR10772">
    <property type="entry name" value="10 KDA HEAT SHOCK PROTEIN"/>
    <property type="match status" value="1"/>
</dbReference>
<dbReference type="SUPFAM" id="SSF50129">
    <property type="entry name" value="GroES-like"/>
    <property type="match status" value="1"/>
</dbReference>
<comment type="function">
    <text evidence="3">Seems to function only as a co-chaperone, along with cpn60, and in certain cases is essential for the discharge of biologically active proteins from cpn60.</text>
</comment>
<evidence type="ECO:0000256" key="4">
    <source>
        <dbReference type="ARBA" id="ARBA00062160"/>
    </source>
</evidence>
<evidence type="ECO:0000313" key="8">
    <source>
        <dbReference type="Proteomes" id="UP000825935"/>
    </source>
</evidence>
<dbReference type="FunFam" id="2.30.33.40:FF:000002">
    <property type="entry name" value="10 kDa chaperonin, mitochondrial"/>
    <property type="match status" value="1"/>
</dbReference>
<dbReference type="InterPro" id="IPR011032">
    <property type="entry name" value="GroES-like_sf"/>
</dbReference>
<dbReference type="OrthoDB" id="184876at2759"/>
<dbReference type="GO" id="GO:0044183">
    <property type="term" value="F:protein folding chaperone"/>
    <property type="evidence" value="ECO:0007669"/>
    <property type="project" value="InterPro"/>
</dbReference>
<protein>
    <recommendedName>
        <fullName evidence="5">Protein groES</fullName>
    </recommendedName>
</protein>
<keyword evidence="8" id="KW-1185">Reference proteome</keyword>
<dbReference type="Gene3D" id="2.30.33.40">
    <property type="entry name" value="GroES chaperonin"/>
    <property type="match status" value="1"/>
</dbReference>
<dbReference type="CDD" id="cd00320">
    <property type="entry name" value="cpn10"/>
    <property type="match status" value="1"/>
</dbReference>
<comment type="similarity">
    <text evidence="1 6">Belongs to the GroES chaperonin family.</text>
</comment>
<dbReference type="GO" id="GO:0005524">
    <property type="term" value="F:ATP binding"/>
    <property type="evidence" value="ECO:0007669"/>
    <property type="project" value="InterPro"/>
</dbReference>
<comment type="subunit">
    <text evidence="4">Forms stable complexes with CPN60 in the presence of ATP.</text>
</comment>
<dbReference type="Pfam" id="PF00166">
    <property type="entry name" value="Cpn10"/>
    <property type="match status" value="1"/>
</dbReference>
<dbReference type="GO" id="GO:0005739">
    <property type="term" value="C:mitochondrion"/>
    <property type="evidence" value="ECO:0007669"/>
    <property type="project" value="TreeGrafter"/>
</dbReference>
<dbReference type="InterPro" id="IPR018369">
    <property type="entry name" value="Chaprnonin_Cpn10_CS"/>
</dbReference>
<dbReference type="SMART" id="SM00883">
    <property type="entry name" value="Cpn10"/>
    <property type="match status" value="1"/>
</dbReference>
<dbReference type="EMBL" id="CM035425">
    <property type="protein sequence ID" value="KAH7331045.1"/>
    <property type="molecule type" value="Genomic_DNA"/>
</dbReference>
<evidence type="ECO:0000313" key="7">
    <source>
        <dbReference type="EMBL" id="KAH7331045.1"/>
    </source>
</evidence>
<evidence type="ECO:0000256" key="1">
    <source>
        <dbReference type="ARBA" id="ARBA00006975"/>
    </source>
</evidence>
<evidence type="ECO:0000256" key="6">
    <source>
        <dbReference type="RuleBase" id="RU003479"/>
    </source>
</evidence>
<organism evidence="7 8">
    <name type="scientific">Ceratopteris richardii</name>
    <name type="common">Triangle waterfern</name>
    <dbReference type="NCBI Taxonomy" id="49495"/>
    <lineage>
        <taxon>Eukaryota</taxon>
        <taxon>Viridiplantae</taxon>
        <taxon>Streptophyta</taxon>
        <taxon>Embryophyta</taxon>
        <taxon>Tracheophyta</taxon>
        <taxon>Polypodiopsida</taxon>
        <taxon>Polypodiidae</taxon>
        <taxon>Polypodiales</taxon>
        <taxon>Pteridineae</taxon>
        <taxon>Pteridaceae</taxon>
        <taxon>Parkerioideae</taxon>
        <taxon>Ceratopteris</taxon>
    </lineage>
</organism>
<dbReference type="InterPro" id="IPR020818">
    <property type="entry name" value="Chaperonin_GroES"/>
</dbReference>
<proteinExistence type="inferred from homology"/>
<evidence type="ECO:0000256" key="2">
    <source>
        <dbReference type="ARBA" id="ARBA00023186"/>
    </source>
</evidence>
<dbReference type="AlphaFoldDB" id="A0A8T2SG76"/>
<gene>
    <name evidence="7" type="ORF">KP509_20G013200</name>
</gene>
<dbReference type="GO" id="GO:0046872">
    <property type="term" value="F:metal ion binding"/>
    <property type="evidence" value="ECO:0007669"/>
    <property type="project" value="TreeGrafter"/>
</dbReference>